<accession>A0AAW1KHU9</accession>
<dbReference type="InterPro" id="IPR043502">
    <property type="entry name" value="DNA/RNA_pol_sf"/>
</dbReference>
<dbReference type="InterPro" id="IPR043128">
    <property type="entry name" value="Rev_trsase/Diguanyl_cyclase"/>
</dbReference>
<comment type="caution">
    <text evidence="2">The sequence shown here is derived from an EMBL/GenBank/DDBJ whole genome shotgun (WGS) entry which is preliminary data.</text>
</comment>
<dbReference type="SUPFAM" id="SSF56672">
    <property type="entry name" value="DNA/RNA polymerases"/>
    <property type="match status" value="1"/>
</dbReference>
<dbReference type="PANTHER" id="PTHR33064:SF37">
    <property type="entry name" value="RIBONUCLEASE H"/>
    <property type="match status" value="1"/>
</dbReference>
<keyword evidence="2" id="KW-0548">Nucleotidyltransferase</keyword>
<keyword evidence="3" id="KW-1185">Reference proteome</keyword>
<keyword evidence="2" id="KW-0808">Transferase</keyword>
<protein>
    <submittedName>
        <fullName evidence="2">Reverse transcriptase (RNA-dependent DNA polymerase)</fullName>
    </submittedName>
</protein>
<dbReference type="InterPro" id="IPR000477">
    <property type="entry name" value="RT_dom"/>
</dbReference>
<sequence length="112" mass="12514">MDVLQGTNAKAYFDDILVCGRNIQEHDENLKQVLHKLQEEGITLNKEKSIIAAKELTFLRHVINGNGVAADPQKVKAIVGMTAAKNRNCNVFLECAIIWQNLYLTSPNELHA</sequence>
<dbReference type="AlphaFoldDB" id="A0AAW1KHU9"/>
<dbReference type="Proteomes" id="UP001458880">
    <property type="component" value="Unassembled WGS sequence"/>
</dbReference>
<evidence type="ECO:0000313" key="2">
    <source>
        <dbReference type="EMBL" id="KAK9719367.1"/>
    </source>
</evidence>
<dbReference type="EMBL" id="JASPKY010000220">
    <property type="protein sequence ID" value="KAK9719367.1"/>
    <property type="molecule type" value="Genomic_DNA"/>
</dbReference>
<evidence type="ECO:0000313" key="3">
    <source>
        <dbReference type="Proteomes" id="UP001458880"/>
    </source>
</evidence>
<feature type="domain" description="Reverse transcriptase" evidence="1">
    <location>
        <begin position="1"/>
        <end position="63"/>
    </location>
</feature>
<dbReference type="Pfam" id="PF00078">
    <property type="entry name" value="RVT_1"/>
    <property type="match status" value="1"/>
</dbReference>
<dbReference type="GO" id="GO:0003964">
    <property type="term" value="F:RNA-directed DNA polymerase activity"/>
    <property type="evidence" value="ECO:0007669"/>
    <property type="project" value="UniProtKB-KW"/>
</dbReference>
<gene>
    <name evidence="2" type="ORF">QE152_g22679</name>
</gene>
<keyword evidence="2" id="KW-0695">RNA-directed DNA polymerase</keyword>
<dbReference type="InterPro" id="IPR051320">
    <property type="entry name" value="Viral_Replic_Matur_Polypro"/>
</dbReference>
<organism evidence="2 3">
    <name type="scientific">Popillia japonica</name>
    <name type="common">Japanese beetle</name>
    <dbReference type="NCBI Taxonomy" id="7064"/>
    <lineage>
        <taxon>Eukaryota</taxon>
        <taxon>Metazoa</taxon>
        <taxon>Ecdysozoa</taxon>
        <taxon>Arthropoda</taxon>
        <taxon>Hexapoda</taxon>
        <taxon>Insecta</taxon>
        <taxon>Pterygota</taxon>
        <taxon>Neoptera</taxon>
        <taxon>Endopterygota</taxon>
        <taxon>Coleoptera</taxon>
        <taxon>Polyphaga</taxon>
        <taxon>Scarabaeiformia</taxon>
        <taxon>Scarabaeidae</taxon>
        <taxon>Rutelinae</taxon>
        <taxon>Popillia</taxon>
    </lineage>
</organism>
<reference evidence="2 3" key="1">
    <citation type="journal article" date="2024" name="BMC Genomics">
        <title>De novo assembly and annotation of Popillia japonica's genome with initial clues to its potential as an invasive pest.</title>
        <authorList>
            <person name="Cucini C."/>
            <person name="Boschi S."/>
            <person name="Funari R."/>
            <person name="Cardaioli E."/>
            <person name="Iannotti N."/>
            <person name="Marturano G."/>
            <person name="Paoli F."/>
            <person name="Bruttini M."/>
            <person name="Carapelli A."/>
            <person name="Frati F."/>
            <person name="Nardi F."/>
        </authorList>
    </citation>
    <scope>NUCLEOTIDE SEQUENCE [LARGE SCALE GENOMIC DNA]</scope>
    <source>
        <strain evidence="2">DMR45628</strain>
    </source>
</reference>
<dbReference type="PANTHER" id="PTHR33064">
    <property type="entry name" value="POL PROTEIN"/>
    <property type="match status" value="1"/>
</dbReference>
<evidence type="ECO:0000259" key="1">
    <source>
        <dbReference type="PROSITE" id="PS50878"/>
    </source>
</evidence>
<dbReference type="Gene3D" id="3.30.70.270">
    <property type="match status" value="1"/>
</dbReference>
<proteinExistence type="predicted"/>
<dbReference type="PROSITE" id="PS50878">
    <property type="entry name" value="RT_POL"/>
    <property type="match status" value="1"/>
</dbReference>
<name>A0AAW1KHU9_POPJA</name>